<evidence type="ECO:0000313" key="2">
    <source>
        <dbReference type="Proteomes" id="UP001207408"/>
    </source>
</evidence>
<name>A0AAE3SJJ5_9BACT</name>
<dbReference type="Gene3D" id="1.10.1740.10">
    <property type="match status" value="1"/>
</dbReference>
<dbReference type="AlphaFoldDB" id="A0AAE3SJJ5"/>
<evidence type="ECO:0000313" key="1">
    <source>
        <dbReference type="EMBL" id="MCW3805539.1"/>
    </source>
</evidence>
<reference evidence="1" key="1">
    <citation type="submission" date="2022-10" db="EMBL/GenBank/DDBJ databases">
        <authorList>
            <person name="Yu W.X."/>
        </authorList>
    </citation>
    <scope>NUCLEOTIDE SEQUENCE</scope>
    <source>
        <strain evidence="1">D04</strain>
    </source>
</reference>
<sequence>MSRQKTNEILALYRKDEKSAFKLLFDTYYIPLVLFANKIIHNEHSSEDIVQETLISF</sequence>
<dbReference type="InterPro" id="IPR013325">
    <property type="entry name" value="RNA_pol_sigma_r2"/>
</dbReference>
<dbReference type="EMBL" id="JAPDPI010000012">
    <property type="protein sequence ID" value="MCW3805539.1"/>
    <property type="molecule type" value="Genomic_DNA"/>
</dbReference>
<gene>
    <name evidence="1" type="ORF">OM074_07850</name>
</gene>
<protein>
    <submittedName>
        <fullName evidence="1">Uncharacterized protein</fullName>
    </submittedName>
</protein>
<comment type="caution">
    <text evidence="1">The sequence shown here is derived from an EMBL/GenBank/DDBJ whole genome shotgun (WGS) entry which is preliminary data.</text>
</comment>
<dbReference type="GO" id="GO:0006352">
    <property type="term" value="P:DNA-templated transcription initiation"/>
    <property type="evidence" value="ECO:0007669"/>
    <property type="project" value="InterPro"/>
</dbReference>
<keyword evidence="2" id="KW-1185">Reference proteome</keyword>
<dbReference type="Proteomes" id="UP001207408">
    <property type="component" value="Unassembled WGS sequence"/>
</dbReference>
<proteinExistence type="predicted"/>
<dbReference type="SUPFAM" id="SSF88946">
    <property type="entry name" value="Sigma2 domain of RNA polymerase sigma factors"/>
    <property type="match status" value="1"/>
</dbReference>
<dbReference type="GO" id="GO:0003700">
    <property type="term" value="F:DNA-binding transcription factor activity"/>
    <property type="evidence" value="ECO:0007669"/>
    <property type="project" value="InterPro"/>
</dbReference>
<dbReference type="RefSeq" id="WP_301198910.1">
    <property type="nucleotide sequence ID" value="NZ_JAPDPI010000012.1"/>
</dbReference>
<organism evidence="1 2">
    <name type="scientific">Plebeiibacterium marinum</name>
    <dbReference type="NCBI Taxonomy" id="2992111"/>
    <lineage>
        <taxon>Bacteria</taxon>
        <taxon>Pseudomonadati</taxon>
        <taxon>Bacteroidota</taxon>
        <taxon>Bacteroidia</taxon>
        <taxon>Marinilabiliales</taxon>
        <taxon>Marinilabiliaceae</taxon>
        <taxon>Plebeiibacterium</taxon>
    </lineage>
</organism>
<accession>A0AAE3SJJ5</accession>